<keyword evidence="3" id="KW-1003">Cell membrane</keyword>
<dbReference type="InterPro" id="IPR050545">
    <property type="entry name" value="Mycobact_MmpL"/>
</dbReference>
<dbReference type="AlphaFoldDB" id="A0A8J3ANC6"/>
<keyword evidence="4 7" id="KW-0812">Transmembrane</keyword>
<evidence type="ECO:0000256" key="6">
    <source>
        <dbReference type="ARBA" id="ARBA00023136"/>
    </source>
</evidence>
<feature type="transmembrane region" description="Helical" evidence="7">
    <location>
        <begin position="916"/>
        <end position="939"/>
    </location>
</feature>
<proteinExistence type="inferred from homology"/>
<evidence type="ECO:0000313" key="10">
    <source>
        <dbReference type="Proteomes" id="UP000626244"/>
    </source>
</evidence>
<comment type="subcellular location">
    <subcellularLocation>
        <location evidence="1">Cell membrane</location>
        <topology evidence="1">Multi-pass membrane protein</topology>
    </subcellularLocation>
</comment>
<keyword evidence="10" id="KW-1185">Reference proteome</keyword>
<dbReference type="PROSITE" id="PS50156">
    <property type="entry name" value="SSD"/>
    <property type="match status" value="1"/>
</dbReference>
<evidence type="ECO:0000256" key="3">
    <source>
        <dbReference type="ARBA" id="ARBA00022475"/>
    </source>
</evidence>
<name>A0A8J3ANC6_9BACI</name>
<feature type="transmembrane region" description="Helical" evidence="7">
    <location>
        <begin position="233"/>
        <end position="252"/>
    </location>
</feature>
<evidence type="ECO:0000256" key="4">
    <source>
        <dbReference type="ARBA" id="ARBA00022692"/>
    </source>
</evidence>
<dbReference type="SUPFAM" id="SSF82866">
    <property type="entry name" value="Multidrug efflux transporter AcrB transmembrane domain"/>
    <property type="match status" value="2"/>
</dbReference>
<evidence type="ECO:0000256" key="2">
    <source>
        <dbReference type="ARBA" id="ARBA00010157"/>
    </source>
</evidence>
<feature type="transmembrane region" description="Helical" evidence="7">
    <location>
        <begin position="280"/>
        <end position="299"/>
    </location>
</feature>
<dbReference type="Proteomes" id="UP000626244">
    <property type="component" value="Unassembled WGS sequence"/>
</dbReference>
<feature type="domain" description="SSD" evidence="8">
    <location>
        <begin position="200"/>
        <end position="332"/>
    </location>
</feature>
<dbReference type="InterPro" id="IPR000731">
    <property type="entry name" value="SSD"/>
</dbReference>
<evidence type="ECO:0000313" key="9">
    <source>
        <dbReference type="EMBL" id="GGI13952.1"/>
    </source>
</evidence>
<feature type="transmembrane region" description="Helical" evidence="7">
    <location>
        <begin position="991"/>
        <end position="1015"/>
    </location>
</feature>
<feature type="transmembrane region" description="Helical" evidence="7">
    <location>
        <begin position="178"/>
        <end position="197"/>
    </location>
</feature>
<feature type="transmembrane region" description="Helical" evidence="7">
    <location>
        <begin position="306"/>
        <end position="327"/>
    </location>
</feature>
<dbReference type="RefSeq" id="WP_087998417.1">
    <property type="nucleotide sequence ID" value="NZ_BMHB01000001.1"/>
</dbReference>
<dbReference type="GO" id="GO:0005886">
    <property type="term" value="C:plasma membrane"/>
    <property type="evidence" value="ECO:0007669"/>
    <property type="project" value="UniProtKB-SubCell"/>
</dbReference>
<gene>
    <name evidence="9" type="ORF">GCM10007380_20510</name>
</gene>
<dbReference type="InterPro" id="IPR004869">
    <property type="entry name" value="MMPL_dom"/>
</dbReference>
<comment type="caution">
    <text evidence="9">The sequence shown here is derived from an EMBL/GenBank/DDBJ whole genome shotgun (WGS) entry which is preliminary data.</text>
</comment>
<evidence type="ECO:0000256" key="1">
    <source>
        <dbReference type="ARBA" id="ARBA00004651"/>
    </source>
</evidence>
<dbReference type="Pfam" id="PF03176">
    <property type="entry name" value="MMPL"/>
    <property type="match status" value="2"/>
</dbReference>
<keyword evidence="6 7" id="KW-0472">Membrane</keyword>
<organism evidence="9 10">
    <name type="scientific">Gottfriedia solisilvae</name>
    <dbReference type="NCBI Taxonomy" id="1516104"/>
    <lineage>
        <taxon>Bacteria</taxon>
        <taxon>Bacillati</taxon>
        <taxon>Bacillota</taxon>
        <taxon>Bacilli</taxon>
        <taxon>Bacillales</taxon>
        <taxon>Bacillaceae</taxon>
        <taxon>Gottfriedia</taxon>
    </lineage>
</organism>
<evidence type="ECO:0000256" key="7">
    <source>
        <dbReference type="SAM" id="Phobius"/>
    </source>
</evidence>
<feature type="transmembrane region" description="Helical" evidence="7">
    <location>
        <begin position="863"/>
        <end position="896"/>
    </location>
</feature>
<keyword evidence="5 7" id="KW-1133">Transmembrane helix</keyword>
<feature type="transmembrane region" description="Helical" evidence="7">
    <location>
        <begin position="6"/>
        <end position="25"/>
    </location>
</feature>
<reference evidence="10" key="1">
    <citation type="journal article" date="2019" name="Int. J. Syst. Evol. Microbiol.">
        <title>The Global Catalogue of Microorganisms (GCM) 10K type strain sequencing project: providing services to taxonomists for standard genome sequencing and annotation.</title>
        <authorList>
            <consortium name="The Broad Institute Genomics Platform"/>
            <consortium name="The Broad Institute Genome Sequencing Center for Infectious Disease"/>
            <person name="Wu L."/>
            <person name="Ma J."/>
        </authorList>
    </citation>
    <scope>NUCLEOTIDE SEQUENCE [LARGE SCALE GENOMIC DNA]</scope>
    <source>
        <strain evidence="10">CGMCC 1.14993</strain>
    </source>
</reference>
<dbReference type="OrthoDB" id="9782006at2"/>
<protein>
    <submittedName>
        <fullName evidence="9">Membrane protein</fullName>
    </submittedName>
</protein>
<feature type="transmembrane region" description="Helical" evidence="7">
    <location>
        <begin position="203"/>
        <end position="221"/>
    </location>
</feature>
<dbReference type="Gene3D" id="1.10.287.950">
    <property type="entry name" value="Methyl-accepting chemotaxis protein"/>
    <property type="match status" value="2"/>
</dbReference>
<comment type="similarity">
    <text evidence="2">Belongs to the resistance-nodulation-cell division (RND) (TC 2.A.6) family. MmpL subfamily.</text>
</comment>
<dbReference type="EMBL" id="BMHB01000001">
    <property type="protein sequence ID" value="GGI13952.1"/>
    <property type="molecule type" value="Genomic_DNA"/>
</dbReference>
<dbReference type="Gene3D" id="1.20.1640.10">
    <property type="entry name" value="Multidrug efflux transporter AcrB transmembrane domain"/>
    <property type="match status" value="2"/>
</dbReference>
<evidence type="ECO:0000259" key="8">
    <source>
        <dbReference type="PROSITE" id="PS50156"/>
    </source>
</evidence>
<accession>A0A8J3ANC6</accession>
<feature type="transmembrane region" description="Helical" evidence="7">
    <location>
        <begin position="360"/>
        <end position="379"/>
    </location>
</feature>
<dbReference type="PANTHER" id="PTHR33406">
    <property type="entry name" value="MEMBRANE PROTEIN MJ1562-RELATED"/>
    <property type="match status" value="1"/>
</dbReference>
<feature type="transmembrane region" description="Helical" evidence="7">
    <location>
        <begin position="960"/>
        <end position="979"/>
    </location>
</feature>
<dbReference type="PANTHER" id="PTHR33406:SF6">
    <property type="entry name" value="MEMBRANE PROTEIN YDGH-RELATED"/>
    <property type="match status" value="1"/>
</dbReference>
<sequence>MRKILKFRWIIFSIWIVSTVLLTVFQPDINEILRQRGQGELSNDNPSKIANSILNKMSTVKGNNELIVFYDKNKLSTEDMNQIESGIKAIQNNKEELGVDEIIDPFNIPDAKSSLISKDGTTLLVSFKLNINGRDIDEIKKEFNNKLEKVKVTYYLTGEDFINDDYTKVSIAGVDKSGALTIIFILVVLIIMFRSIVTPLVSLLAVGISYLCSMGIAAQLIEKLHFPITSLTQLLLILILFGVGTDYNILLFNRFKEELSKGYSVDDSIVNTFKTAGKTIFYSILTVFIAFVSLSFAKFSIYQSGTVVAIGTAIFLLEILTFTPILMKVLGNKLFWPSKGASGHGENKLWAKLTTVSVKYPVLATLVILAITVPSILFNSQKLTFDTLKELGDSTPASKGFNIVAEHFDKGQAMPTTIAIESKNPMDSNEYLAVIDNLTEEVKDIKGVKKVSSVTQPTAEQIEDFYISSQTEAVTNGMDATKDGVNKISNGLNQMSSSLTTPDFSSVNDLVKGTGGIQTGLGSISEGLTKIDNGIVQGADGAAGISDGIGKVKVGIDTISSKTNEVANGLSSLQSGYTKLRDGYQGIEQQLPMLQQSLGGMNQLIDVLGEKYPDQLASDDQYLTLKESGTSLATGLAQINGGIVELGKNYDTLNANFKKANVGLKQLASAQKQMVSGLDELQKGAASLSVGLKQGSAGQKTIISSMAQLNSGVGKIKNGQQQLNDGLSKLSGGMGQLKGGIDKSGNGLDDIAEGLGKTNNYLTQLTDYKTFFIPKDALTNSDFKKSMDNYMSQDRKIAKITVVLNDDPYSANALKTIEKINNTLSSGLKGTVLSDAKFGTGGPSSNTNDMNKVLKSDLDRTKVIILISVFLVLVLVIRNIWIPLYIVGSLIGSYYIGMNAMNFVVYDVLKLDGISSFAPFFAFIIIVAMGVDYSIFLMMRYQEYPDLSPKDAIVEASKHIGGVVISAGIILAGTFATLIPSGLSLLIELGTAVIVGIAALCLVFLPIFVPALIAIPDFLSKLRLIKKNDEALQMKDVQNL</sequence>
<evidence type="ECO:0000256" key="5">
    <source>
        <dbReference type="ARBA" id="ARBA00022989"/>
    </source>
</evidence>